<feature type="signal peptide" evidence="1">
    <location>
        <begin position="1"/>
        <end position="21"/>
    </location>
</feature>
<dbReference type="OrthoDB" id="1450994at2"/>
<dbReference type="Gene3D" id="3.40.250.10">
    <property type="entry name" value="Rhodanese-like domain"/>
    <property type="match status" value="2"/>
</dbReference>
<dbReference type="GO" id="GO:0016740">
    <property type="term" value="F:transferase activity"/>
    <property type="evidence" value="ECO:0007669"/>
    <property type="project" value="UniProtKB-KW"/>
</dbReference>
<dbReference type="CDD" id="cd00158">
    <property type="entry name" value="RHOD"/>
    <property type="match status" value="2"/>
</dbReference>
<feature type="domain" description="Rhodanese" evidence="2">
    <location>
        <begin position="78"/>
        <end position="164"/>
    </location>
</feature>
<feature type="domain" description="Rhodanese" evidence="2">
    <location>
        <begin position="273"/>
        <end position="317"/>
    </location>
</feature>
<dbReference type="Proteomes" id="UP000219193">
    <property type="component" value="Unassembled WGS sequence"/>
</dbReference>
<accession>A0A285X2N6</accession>
<dbReference type="Pfam" id="PF00581">
    <property type="entry name" value="Rhodanese"/>
    <property type="match status" value="2"/>
</dbReference>
<proteinExistence type="predicted"/>
<dbReference type="SUPFAM" id="SSF52821">
    <property type="entry name" value="Rhodanese/Cell cycle control phosphatase"/>
    <property type="match status" value="2"/>
</dbReference>
<dbReference type="InterPro" id="IPR036873">
    <property type="entry name" value="Rhodanese-like_dom_sf"/>
</dbReference>
<dbReference type="PANTHER" id="PTHR43031">
    <property type="entry name" value="FAD-DEPENDENT OXIDOREDUCTASE"/>
    <property type="match status" value="1"/>
</dbReference>
<evidence type="ECO:0000313" key="3">
    <source>
        <dbReference type="EMBL" id="SOC79286.1"/>
    </source>
</evidence>
<dbReference type="EMBL" id="OCMF01000001">
    <property type="protein sequence ID" value="SOC79286.1"/>
    <property type="molecule type" value="Genomic_DNA"/>
</dbReference>
<gene>
    <name evidence="3" type="ORF">SAMN06296241_0807</name>
</gene>
<dbReference type="PANTHER" id="PTHR43031:SF16">
    <property type="entry name" value="OXIDOREDUCTASE"/>
    <property type="match status" value="1"/>
</dbReference>
<keyword evidence="3" id="KW-0808">Transferase</keyword>
<evidence type="ECO:0000256" key="1">
    <source>
        <dbReference type="SAM" id="SignalP"/>
    </source>
</evidence>
<reference evidence="4" key="1">
    <citation type="submission" date="2017-09" db="EMBL/GenBank/DDBJ databases">
        <authorList>
            <person name="Varghese N."/>
            <person name="Submissions S."/>
        </authorList>
    </citation>
    <scope>NUCLEOTIDE SEQUENCE [LARGE SCALE GENOMIC DNA]</scope>
    <source>
        <strain evidence="4">CGMCC 1.12641</strain>
    </source>
</reference>
<keyword evidence="1" id="KW-0732">Signal</keyword>
<evidence type="ECO:0000313" key="4">
    <source>
        <dbReference type="Proteomes" id="UP000219193"/>
    </source>
</evidence>
<keyword evidence="4" id="KW-1185">Reference proteome</keyword>
<dbReference type="InterPro" id="IPR001763">
    <property type="entry name" value="Rhodanese-like_dom"/>
</dbReference>
<evidence type="ECO:0000259" key="2">
    <source>
        <dbReference type="PROSITE" id="PS50206"/>
    </source>
</evidence>
<name>A0A285X2N6_9FLAO</name>
<dbReference type="PROSITE" id="PS51257">
    <property type="entry name" value="PROKAR_LIPOPROTEIN"/>
    <property type="match status" value="1"/>
</dbReference>
<dbReference type="AlphaFoldDB" id="A0A285X2N6"/>
<organism evidence="3 4">
    <name type="scientific">Salinimicrobium sediminis</name>
    <dbReference type="NCBI Taxonomy" id="1343891"/>
    <lineage>
        <taxon>Bacteria</taxon>
        <taxon>Pseudomonadati</taxon>
        <taxon>Bacteroidota</taxon>
        <taxon>Flavobacteriia</taxon>
        <taxon>Flavobacteriales</taxon>
        <taxon>Flavobacteriaceae</taxon>
        <taxon>Salinimicrobium</taxon>
    </lineage>
</organism>
<dbReference type="InterPro" id="IPR050229">
    <property type="entry name" value="GlpE_sulfurtransferase"/>
</dbReference>
<dbReference type="PROSITE" id="PS50206">
    <property type="entry name" value="RHODANESE_3"/>
    <property type="match status" value="2"/>
</dbReference>
<dbReference type="SMART" id="SM00450">
    <property type="entry name" value="RHOD"/>
    <property type="match status" value="2"/>
</dbReference>
<sequence>MKKISVFLIGFLLLPTLFLTSCDRGDELEDSQVVTTPAFELMKNYMVQNNRDINQIITNPDGQSFVVGAPAEGDLAAFLNTYYIMDIRSSADFLTSHISGANNVAFKDILTVAATTTKPILVVCYTGQTACYATALLRLYGYPKTRALKWGMSGWNSANAGPWNSSISDIAKNSTNWSYGSAPANISFDDPVITSTLTDGEAILKQRVEAVVAEGFKGVNGGDVLNNPGGYFINNYFSEADYTGFGHITSAYRILPFTLADGTYKALDPEANTLVTYCYTGQTSAVISATLRVLGYNAASLKFGINGLYNSNPAFKSNQWLGDSHPKNLPVVSN</sequence>
<dbReference type="RefSeq" id="WP_143544412.1">
    <property type="nucleotide sequence ID" value="NZ_OCMF01000001.1"/>
</dbReference>
<feature type="chain" id="PRO_5012176756" evidence="1">
    <location>
        <begin position="22"/>
        <end position="334"/>
    </location>
</feature>
<protein>
    <submittedName>
        <fullName evidence="3">Rhodanese-related sulfurtransferase</fullName>
    </submittedName>
</protein>